<sequence>MIAGKNDTKRQIQDVAERLIIQGGYNAFSFRDISEEIGIKSASVHYHFPTKASLTSALLARYTLLFSEQLPNPNDDAVNASLLLNGFIDGFKAKVVDQRNMSLCTMLTADKHTLPEEVSAELAAFYNVKLAWLTQVFMRLEKVTEDQALVLACQLLASLHGASVLVQATGNAEFFESAVSYWRMAYVK</sequence>
<reference evidence="6 7" key="1">
    <citation type="submission" date="2016-06" db="EMBL/GenBank/DDBJ databases">
        <title>The sequenced genome of the ice-adhering bacterium Marinomonas primoryensis, from Antarctica.</title>
        <authorList>
            <person name="Graham L."/>
            <person name="Vance T.D.R."/>
            <person name="Davies P.L."/>
        </authorList>
    </citation>
    <scope>NUCLEOTIDE SEQUENCE [LARGE SCALE GENOMIC DNA]</scope>
    <source>
        <strain evidence="6 7">AceL</strain>
    </source>
</reference>
<dbReference type="InterPro" id="IPR050109">
    <property type="entry name" value="HTH-type_TetR-like_transc_reg"/>
</dbReference>
<dbReference type="GO" id="GO:0000976">
    <property type="term" value="F:transcription cis-regulatory region binding"/>
    <property type="evidence" value="ECO:0007669"/>
    <property type="project" value="TreeGrafter"/>
</dbReference>
<keyword evidence="1" id="KW-0805">Transcription regulation</keyword>
<dbReference type="EMBL" id="CP016181">
    <property type="protein sequence ID" value="AWX98963.1"/>
    <property type="molecule type" value="Genomic_DNA"/>
</dbReference>
<dbReference type="SUPFAM" id="SSF46689">
    <property type="entry name" value="Homeodomain-like"/>
    <property type="match status" value="1"/>
</dbReference>
<dbReference type="Proteomes" id="UP000249898">
    <property type="component" value="Chromosome"/>
</dbReference>
<dbReference type="Gene3D" id="1.10.357.10">
    <property type="entry name" value="Tetracycline Repressor, domain 2"/>
    <property type="match status" value="1"/>
</dbReference>
<accession>A0A2Z4PPK3</accession>
<proteinExistence type="predicted"/>
<evidence type="ECO:0000256" key="2">
    <source>
        <dbReference type="ARBA" id="ARBA00023125"/>
    </source>
</evidence>
<keyword evidence="2 4" id="KW-0238">DNA-binding</keyword>
<evidence type="ECO:0000256" key="3">
    <source>
        <dbReference type="ARBA" id="ARBA00023163"/>
    </source>
</evidence>
<evidence type="ECO:0000256" key="1">
    <source>
        <dbReference type="ARBA" id="ARBA00023015"/>
    </source>
</evidence>
<dbReference type="PRINTS" id="PR00455">
    <property type="entry name" value="HTHTETR"/>
</dbReference>
<evidence type="ECO:0000313" key="7">
    <source>
        <dbReference type="Proteomes" id="UP000249898"/>
    </source>
</evidence>
<dbReference type="PANTHER" id="PTHR30055:SF234">
    <property type="entry name" value="HTH-TYPE TRANSCRIPTIONAL REGULATOR BETI"/>
    <property type="match status" value="1"/>
</dbReference>
<dbReference type="AlphaFoldDB" id="A0A2Z4PPK3"/>
<keyword evidence="3" id="KW-0804">Transcription</keyword>
<feature type="domain" description="HTH tetR-type" evidence="5">
    <location>
        <begin position="6"/>
        <end position="66"/>
    </location>
</feature>
<evidence type="ECO:0000259" key="5">
    <source>
        <dbReference type="PROSITE" id="PS50977"/>
    </source>
</evidence>
<protein>
    <submittedName>
        <fullName evidence="6">Transcriptional regulator</fullName>
    </submittedName>
</protein>
<dbReference type="Pfam" id="PF00440">
    <property type="entry name" value="TetR_N"/>
    <property type="match status" value="1"/>
</dbReference>
<dbReference type="InterPro" id="IPR009057">
    <property type="entry name" value="Homeodomain-like_sf"/>
</dbReference>
<dbReference type="SUPFAM" id="SSF48498">
    <property type="entry name" value="Tetracyclin repressor-like, C-terminal domain"/>
    <property type="match status" value="1"/>
</dbReference>
<gene>
    <name evidence="6" type="ORF">A8139_02350</name>
</gene>
<name>A0A2Z4PPK3_9GAMM</name>
<evidence type="ECO:0000256" key="4">
    <source>
        <dbReference type="PROSITE-ProRule" id="PRU00335"/>
    </source>
</evidence>
<evidence type="ECO:0000313" key="6">
    <source>
        <dbReference type="EMBL" id="AWX98963.1"/>
    </source>
</evidence>
<dbReference type="InterPro" id="IPR036271">
    <property type="entry name" value="Tet_transcr_reg_TetR-rel_C_sf"/>
</dbReference>
<dbReference type="PROSITE" id="PS50977">
    <property type="entry name" value="HTH_TETR_2"/>
    <property type="match status" value="1"/>
</dbReference>
<feature type="DNA-binding region" description="H-T-H motif" evidence="4">
    <location>
        <begin position="29"/>
        <end position="48"/>
    </location>
</feature>
<dbReference type="OrthoDB" id="9809772at2"/>
<dbReference type="GO" id="GO:0003700">
    <property type="term" value="F:DNA-binding transcription factor activity"/>
    <property type="evidence" value="ECO:0007669"/>
    <property type="project" value="TreeGrafter"/>
</dbReference>
<dbReference type="InterPro" id="IPR001647">
    <property type="entry name" value="HTH_TetR"/>
</dbReference>
<dbReference type="PANTHER" id="PTHR30055">
    <property type="entry name" value="HTH-TYPE TRANSCRIPTIONAL REGULATOR RUTR"/>
    <property type="match status" value="1"/>
</dbReference>
<dbReference type="RefSeq" id="WP_112135346.1">
    <property type="nucleotide sequence ID" value="NZ_CP016181.1"/>
</dbReference>
<organism evidence="6 7">
    <name type="scientific">Marinomonas primoryensis</name>
    <dbReference type="NCBI Taxonomy" id="178399"/>
    <lineage>
        <taxon>Bacteria</taxon>
        <taxon>Pseudomonadati</taxon>
        <taxon>Pseudomonadota</taxon>
        <taxon>Gammaproteobacteria</taxon>
        <taxon>Oceanospirillales</taxon>
        <taxon>Oceanospirillaceae</taxon>
        <taxon>Marinomonas</taxon>
    </lineage>
</organism>